<dbReference type="Proteomes" id="UP000509750">
    <property type="component" value="Plasmid unnamed1"/>
</dbReference>
<evidence type="ECO:0000256" key="4">
    <source>
        <dbReference type="ARBA" id="ARBA00012457"/>
    </source>
</evidence>
<evidence type="ECO:0000313" key="15">
    <source>
        <dbReference type="EMBL" id="QLG29788.1"/>
    </source>
</evidence>
<keyword evidence="9" id="KW-0012">Acyltransferase</keyword>
<dbReference type="OrthoDB" id="15372at2157"/>
<keyword evidence="7" id="KW-0548">Nucleotidyltransferase</keyword>
<dbReference type="CDD" id="cd04181">
    <property type="entry name" value="NTP_transferase"/>
    <property type="match status" value="1"/>
</dbReference>
<accession>A0A7D5GHA8</accession>
<evidence type="ECO:0000256" key="10">
    <source>
        <dbReference type="ARBA" id="ARBA00048247"/>
    </source>
</evidence>
<proteinExistence type="predicted"/>
<dbReference type="InterPro" id="IPR056818">
    <property type="entry name" value="GlmU/GlgC-like_hexapep"/>
</dbReference>
<comment type="catalytic activity">
    <reaction evidence="10">
        <text>alpha-D-glucosamine 1-phosphate + acetyl-CoA = N-acetyl-alpha-D-glucosamine 1-phosphate + CoA + H(+)</text>
        <dbReference type="Rhea" id="RHEA:13725"/>
        <dbReference type="ChEBI" id="CHEBI:15378"/>
        <dbReference type="ChEBI" id="CHEBI:57287"/>
        <dbReference type="ChEBI" id="CHEBI:57288"/>
        <dbReference type="ChEBI" id="CHEBI:57776"/>
        <dbReference type="ChEBI" id="CHEBI:58516"/>
        <dbReference type="EC" id="2.3.1.157"/>
    </reaction>
</comment>
<dbReference type="InterPro" id="IPR005835">
    <property type="entry name" value="NTP_transferase_dom"/>
</dbReference>
<organism evidence="15 16">
    <name type="scientific">Halorarum halophilum</name>
    <dbReference type="NCBI Taxonomy" id="2743090"/>
    <lineage>
        <taxon>Archaea</taxon>
        <taxon>Methanobacteriati</taxon>
        <taxon>Methanobacteriota</taxon>
        <taxon>Stenosarchaea group</taxon>
        <taxon>Halobacteria</taxon>
        <taxon>Halobacteriales</taxon>
        <taxon>Haloferacaceae</taxon>
        <taxon>Halorarum</taxon>
    </lineage>
</organism>
<evidence type="ECO:0000256" key="1">
    <source>
        <dbReference type="ARBA" id="ARBA00005166"/>
    </source>
</evidence>
<dbReference type="GO" id="GO:0019134">
    <property type="term" value="F:glucosamine-1-phosphate N-acetyltransferase activity"/>
    <property type="evidence" value="ECO:0007669"/>
    <property type="project" value="UniProtKB-EC"/>
</dbReference>
<dbReference type="NCBIfam" id="TIGR03992">
    <property type="entry name" value="Arch_glmU"/>
    <property type="match status" value="1"/>
</dbReference>
<keyword evidence="15" id="KW-0614">Plasmid</keyword>
<name>A0A7D5GHA8_9EURY</name>
<dbReference type="AlphaFoldDB" id="A0A7D5GHA8"/>
<dbReference type="Pfam" id="PF24894">
    <property type="entry name" value="Hexapep_GlmU"/>
    <property type="match status" value="1"/>
</dbReference>
<dbReference type="Pfam" id="PF00483">
    <property type="entry name" value="NTP_transferase"/>
    <property type="match status" value="1"/>
</dbReference>
<dbReference type="PANTHER" id="PTHR43584:SF8">
    <property type="entry name" value="N-ACETYLMURAMATE ALPHA-1-PHOSPHATE URIDYLYLTRANSFERASE"/>
    <property type="match status" value="1"/>
</dbReference>
<dbReference type="InterPro" id="IPR050065">
    <property type="entry name" value="GlmU-like"/>
</dbReference>
<comment type="pathway">
    <text evidence="1">Nucleotide-sugar biosynthesis; UDP-N-acetyl-alpha-D-glucosamine biosynthesis; N-acetyl-alpha-D-glucosamine 1-phosphate from alpha-D-glucosamine 6-phosphate (route II): step 2/2.</text>
</comment>
<feature type="domain" description="Glucose-1-phosphate adenylyltransferase/Bifunctional protein GlmU-like C-terminal hexapeptide" evidence="14">
    <location>
        <begin position="281"/>
        <end position="333"/>
    </location>
</feature>
<keyword evidence="16" id="KW-1185">Reference proteome</keyword>
<dbReference type="KEGG" id="halg:HUG10_19495"/>
<dbReference type="EMBL" id="CP058530">
    <property type="protein sequence ID" value="QLG29788.1"/>
    <property type="molecule type" value="Genomic_DNA"/>
</dbReference>
<dbReference type="GeneID" id="56031066"/>
<dbReference type="InterPro" id="IPR011004">
    <property type="entry name" value="Trimer_LpxA-like_sf"/>
</dbReference>
<reference evidence="15 16" key="1">
    <citation type="submission" date="2020-07" db="EMBL/GenBank/DDBJ databases">
        <title>Gai3-2, isolated from salt lake.</title>
        <authorList>
            <person name="Cui H."/>
            <person name="Shi X."/>
        </authorList>
    </citation>
    <scope>NUCLEOTIDE SEQUENCE [LARGE SCALE GENOMIC DNA]</scope>
    <source>
        <strain evidence="15 16">Gai3-2</strain>
        <plasmid evidence="15 16">unnamed1</plasmid>
    </source>
</reference>
<dbReference type="InterPro" id="IPR023915">
    <property type="entry name" value="Bifunctiontional_GlmU_arc-type"/>
</dbReference>
<dbReference type="RefSeq" id="WP_179171362.1">
    <property type="nucleotide sequence ID" value="NZ_CP058530.1"/>
</dbReference>
<dbReference type="SUPFAM" id="SSF53448">
    <property type="entry name" value="Nucleotide-diphospho-sugar transferases"/>
    <property type="match status" value="1"/>
</dbReference>
<gene>
    <name evidence="15" type="ORF">HUG10_19495</name>
</gene>
<dbReference type="Gene3D" id="3.90.550.10">
    <property type="entry name" value="Spore Coat Polysaccharide Biosynthesis Protein SpsA, Chain A"/>
    <property type="match status" value="1"/>
</dbReference>
<dbReference type="InterPro" id="IPR029044">
    <property type="entry name" value="Nucleotide-diphossugar_trans"/>
</dbReference>
<feature type="region of interest" description="Disordered" evidence="12">
    <location>
        <begin position="328"/>
        <end position="354"/>
    </location>
</feature>
<dbReference type="EC" id="2.3.1.157" evidence="3"/>
<evidence type="ECO:0000256" key="2">
    <source>
        <dbReference type="ARBA" id="ARBA00005208"/>
    </source>
</evidence>
<dbReference type="EC" id="2.7.7.23" evidence="4"/>
<keyword evidence="8" id="KW-0511">Multifunctional enzyme</keyword>
<evidence type="ECO:0000256" key="11">
    <source>
        <dbReference type="ARBA" id="ARBA00048493"/>
    </source>
</evidence>
<dbReference type="PANTHER" id="PTHR43584">
    <property type="entry name" value="NUCLEOTIDYL TRANSFERASE"/>
    <property type="match status" value="1"/>
</dbReference>
<evidence type="ECO:0000259" key="14">
    <source>
        <dbReference type="Pfam" id="PF24894"/>
    </source>
</evidence>
<dbReference type="GO" id="GO:0003977">
    <property type="term" value="F:UDP-N-acetylglucosamine diphosphorylase activity"/>
    <property type="evidence" value="ECO:0007669"/>
    <property type="project" value="UniProtKB-EC"/>
</dbReference>
<evidence type="ECO:0000256" key="7">
    <source>
        <dbReference type="ARBA" id="ARBA00022695"/>
    </source>
</evidence>
<sequence length="354" mass="36136">MQAVILAAGMGTRMRPLSTVTPKPMLPVADRPLAAHAADAAVAGGADGLVFVVGYKASHVRSFFGDRYAGVPVHYANQPVPEGTADAVDAARPYLDGPFAVLNGDNLYDRDVIEALFERGPAVAAQRVEEPSEYGVLTTDGSRVTDIVEKPADPPTDLANAGAYVFPAAARDWLDVGESERGEHEITDVLARVVDETDVSVVETDRWLDVARPSDLLRANELVLAELAVDVRGTLAPDVTTSGTVALAKGAEVAGGAELSGPVLVGANATVARDATLRGPTVVGAGATVGTGADLRNAVLLPGATVERDVHLRDAVLAPGCGLAPGTDVGGDRGASSPQPAALVAASSSGGLPY</sequence>
<dbReference type="SUPFAM" id="SSF51161">
    <property type="entry name" value="Trimeric LpxA-like enzymes"/>
    <property type="match status" value="1"/>
</dbReference>
<evidence type="ECO:0000313" key="16">
    <source>
        <dbReference type="Proteomes" id="UP000509750"/>
    </source>
</evidence>
<evidence type="ECO:0000256" key="3">
    <source>
        <dbReference type="ARBA" id="ARBA00012225"/>
    </source>
</evidence>
<dbReference type="Gene3D" id="2.160.10.10">
    <property type="entry name" value="Hexapeptide repeat proteins"/>
    <property type="match status" value="1"/>
</dbReference>
<evidence type="ECO:0000256" key="6">
    <source>
        <dbReference type="ARBA" id="ARBA00022679"/>
    </source>
</evidence>
<evidence type="ECO:0000259" key="13">
    <source>
        <dbReference type="Pfam" id="PF00483"/>
    </source>
</evidence>
<evidence type="ECO:0000256" key="12">
    <source>
        <dbReference type="SAM" id="MobiDB-lite"/>
    </source>
</evidence>
<keyword evidence="6 15" id="KW-0808">Transferase</keyword>
<feature type="compositionally biased region" description="Low complexity" evidence="12">
    <location>
        <begin position="341"/>
        <end position="354"/>
    </location>
</feature>
<evidence type="ECO:0000256" key="8">
    <source>
        <dbReference type="ARBA" id="ARBA00023268"/>
    </source>
</evidence>
<protein>
    <recommendedName>
        <fullName evidence="5">Bifunctional protein GlmU</fullName>
        <ecNumber evidence="3">2.3.1.157</ecNumber>
        <ecNumber evidence="4">2.7.7.23</ecNumber>
    </recommendedName>
</protein>
<comment type="pathway">
    <text evidence="2">Nucleotide-sugar biosynthesis; UDP-N-acetyl-alpha-D-glucosamine biosynthesis; UDP-N-acetyl-alpha-D-glucosamine from N-acetyl-alpha-D-glucosamine 1-phosphate: step 1/1.</text>
</comment>
<evidence type="ECO:0000256" key="5">
    <source>
        <dbReference type="ARBA" id="ARBA00013414"/>
    </source>
</evidence>
<comment type="catalytic activity">
    <reaction evidence="11">
        <text>N-acetyl-alpha-D-glucosamine 1-phosphate + UTP + H(+) = UDP-N-acetyl-alpha-D-glucosamine + diphosphate</text>
        <dbReference type="Rhea" id="RHEA:13509"/>
        <dbReference type="ChEBI" id="CHEBI:15378"/>
        <dbReference type="ChEBI" id="CHEBI:33019"/>
        <dbReference type="ChEBI" id="CHEBI:46398"/>
        <dbReference type="ChEBI" id="CHEBI:57705"/>
        <dbReference type="ChEBI" id="CHEBI:57776"/>
        <dbReference type="EC" id="2.7.7.23"/>
    </reaction>
</comment>
<feature type="domain" description="Nucleotidyl transferase" evidence="13">
    <location>
        <begin position="3"/>
        <end position="224"/>
    </location>
</feature>
<geneLocation type="plasmid" evidence="15 16">
    <name>unnamed1</name>
</geneLocation>
<evidence type="ECO:0000256" key="9">
    <source>
        <dbReference type="ARBA" id="ARBA00023315"/>
    </source>
</evidence>